<dbReference type="Proteomes" id="UP001628156">
    <property type="component" value="Unassembled WGS sequence"/>
</dbReference>
<proteinExistence type="predicted"/>
<protein>
    <submittedName>
        <fullName evidence="1">Uncharacterized protein</fullName>
    </submittedName>
</protein>
<keyword evidence="2" id="KW-1185">Reference proteome</keyword>
<organism evidence="1 2">
    <name type="scientific">Entamoeba nuttalli</name>
    <dbReference type="NCBI Taxonomy" id="412467"/>
    <lineage>
        <taxon>Eukaryota</taxon>
        <taxon>Amoebozoa</taxon>
        <taxon>Evosea</taxon>
        <taxon>Archamoebae</taxon>
        <taxon>Mastigamoebida</taxon>
        <taxon>Entamoebidae</taxon>
        <taxon>Entamoeba</taxon>
    </lineage>
</organism>
<sequence length="65" mass="7742">MERYMIDGNKFILNVPSKSAVEDMKIELNDRNIDETYILKMRTSVQIFREVNNKYPTFPILSWNA</sequence>
<gene>
    <name evidence="1" type="ORF">ENUP19_0256G0002</name>
</gene>
<accession>A0ABQ0DRT3</accession>
<evidence type="ECO:0000313" key="2">
    <source>
        <dbReference type="Proteomes" id="UP001628156"/>
    </source>
</evidence>
<dbReference type="Gene3D" id="1.10.10.10">
    <property type="entry name" value="Winged helix-like DNA-binding domain superfamily/Winged helix DNA-binding domain"/>
    <property type="match status" value="1"/>
</dbReference>
<reference evidence="1 2" key="1">
    <citation type="journal article" date="2019" name="PLoS Negl. Trop. Dis.">
        <title>Whole genome sequencing of Entamoeba nuttalli reveals mammalian host-related molecular signatures and a novel octapeptide-repeat surface protein.</title>
        <authorList>
            <person name="Tanaka M."/>
            <person name="Makiuchi T."/>
            <person name="Komiyama T."/>
            <person name="Shiina T."/>
            <person name="Osaki K."/>
            <person name="Tachibana H."/>
        </authorList>
    </citation>
    <scope>NUCLEOTIDE SEQUENCE [LARGE SCALE GENOMIC DNA]</scope>
    <source>
        <strain evidence="1 2">P19-061405</strain>
    </source>
</reference>
<dbReference type="InterPro" id="IPR036388">
    <property type="entry name" value="WH-like_DNA-bd_sf"/>
</dbReference>
<evidence type="ECO:0000313" key="1">
    <source>
        <dbReference type="EMBL" id="GAB1225559.1"/>
    </source>
</evidence>
<name>A0ABQ0DRT3_9EUKA</name>
<dbReference type="EMBL" id="BAAFRS010000256">
    <property type="protein sequence ID" value="GAB1225559.1"/>
    <property type="molecule type" value="Genomic_DNA"/>
</dbReference>
<comment type="caution">
    <text evidence="1">The sequence shown here is derived from an EMBL/GenBank/DDBJ whole genome shotgun (WGS) entry which is preliminary data.</text>
</comment>